<dbReference type="Pfam" id="PF03652">
    <property type="entry name" value="RuvX"/>
    <property type="match status" value="1"/>
</dbReference>
<dbReference type="EC" id="3.1.-.-" evidence="5"/>
<dbReference type="OrthoDB" id="9790539at2"/>
<protein>
    <recommendedName>
        <fullName evidence="5">Putative pre-16S rRNA nuclease</fullName>
        <ecNumber evidence="5">3.1.-.-</ecNumber>
    </recommendedName>
</protein>
<sequence length="153" mass="15983">MADGPRLGIDWGKARIGVSAAGAGTSFAYPVETVQAGAEEQARLVALVAEYEPTVVYVGLPLTLAGERGIAAGFITDKAVQFAAAIAPVEVRLVDERMSTASASRNLGRAGRSAKKQRGVIDQAAAVEILQTALDAEERHGGPVGQRVIEEER</sequence>
<dbReference type="Proteomes" id="UP000184512">
    <property type="component" value="Unassembled WGS sequence"/>
</dbReference>
<evidence type="ECO:0000256" key="5">
    <source>
        <dbReference type="HAMAP-Rule" id="MF_00651"/>
    </source>
</evidence>
<reference evidence="7 8" key="1">
    <citation type="submission" date="2016-11" db="EMBL/GenBank/DDBJ databases">
        <authorList>
            <person name="Jaros S."/>
            <person name="Januszkiewicz K."/>
            <person name="Wedrychowicz H."/>
        </authorList>
    </citation>
    <scope>NUCLEOTIDE SEQUENCE [LARGE SCALE GENOMIC DNA]</scope>
    <source>
        <strain evidence="7 8">DSM 12906</strain>
    </source>
</reference>
<dbReference type="PANTHER" id="PTHR33317:SF4">
    <property type="entry name" value="POLYNUCLEOTIDYL TRANSFERASE, RIBONUCLEASE H-LIKE SUPERFAMILY PROTEIN"/>
    <property type="match status" value="1"/>
</dbReference>
<keyword evidence="8" id="KW-1185">Reference proteome</keyword>
<evidence type="ECO:0000313" key="7">
    <source>
        <dbReference type="EMBL" id="SHJ84449.1"/>
    </source>
</evidence>
<gene>
    <name evidence="7" type="ORF">SAMN02745244_03396</name>
</gene>
<dbReference type="NCBIfam" id="TIGR00250">
    <property type="entry name" value="RNAse_H_YqgF"/>
    <property type="match status" value="1"/>
</dbReference>
<evidence type="ECO:0000313" key="8">
    <source>
        <dbReference type="Proteomes" id="UP000184512"/>
    </source>
</evidence>
<dbReference type="InterPro" id="IPR012337">
    <property type="entry name" value="RNaseH-like_sf"/>
</dbReference>
<dbReference type="Gene3D" id="3.30.420.140">
    <property type="entry name" value="YqgF/RNase H-like domain"/>
    <property type="match status" value="1"/>
</dbReference>
<keyword evidence="4 5" id="KW-0378">Hydrolase</keyword>
<dbReference type="SUPFAM" id="SSF53098">
    <property type="entry name" value="Ribonuclease H-like"/>
    <property type="match status" value="1"/>
</dbReference>
<keyword evidence="2 5" id="KW-0690">Ribosome biogenesis</keyword>
<dbReference type="STRING" id="1123357.SAMN02745244_03396"/>
<organism evidence="7 8">
    <name type="scientific">Tessaracoccus bendigoensis DSM 12906</name>
    <dbReference type="NCBI Taxonomy" id="1123357"/>
    <lineage>
        <taxon>Bacteria</taxon>
        <taxon>Bacillati</taxon>
        <taxon>Actinomycetota</taxon>
        <taxon>Actinomycetes</taxon>
        <taxon>Propionibacteriales</taxon>
        <taxon>Propionibacteriaceae</taxon>
        <taxon>Tessaracoccus</taxon>
    </lineage>
</organism>
<dbReference type="InterPro" id="IPR005227">
    <property type="entry name" value="YqgF"/>
</dbReference>
<comment type="subcellular location">
    <subcellularLocation>
        <location evidence="5">Cytoplasm</location>
    </subcellularLocation>
</comment>
<dbReference type="GO" id="GO:0004518">
    <property type="term" value="F:nuclease activity"/>
    <property type="evidence" value="ECO:0007669"/>
    <property type="project" value="UniProtKB-KW"/>
</dbReference>
<dbReference type="GO" id="GO:0016788">
    <property type="term" value="F:hydrolase activity, acting on ester bonds"/>
    <property type="evidence" value="ECO:0007669"/>
    <property type="project" value="UniProtKB-UniRule"/>
</dbReference>
<dbReference type="RefSeq" id="WP_073190705.1">
    <property type="nucleotide sequence ID" value="NZ_FQZG01000091.1"/>
</dbReference>
<dbReference type="HAMAP" id="MF_00651">
    <property type="entry name" value="Nuclease_YqgF"/>
    <property type="match status" value="1"/>
</dbReference>
<evidence type="ECO:0000256" key="1">
    <source>
        <dbReference type="ARBA" id="ARBA00022490"/>
    </source>
</evidence>
<dbReference type="InterPro" id="IPR037027">
    <property type="entry name" value="YqgF/RNaseH-like_dom_sf"/>
</dbReference>
<dbReference type="InterPro" id="IPR006641">
    <property type="entry name" value="YqgF/RNaseH-like_dom"/>
</dbReference>
<evidence type="ECO:0000259" key="6">
    <source>
        <dbReference type="SMART" id="SM00732"/>
    </source>
</evidence>
<dbReference type="EMBL" id="FQZG01000091">
    <property type="protein sequence ID" value="SHJ84449.1"/>
    <property type="molecule type" value="Genomic_DNA"/>
</dbReference>
<evidence type="ECO:0000256" key="2">
    <source>
        <dbReference type="ARBA" id="ARBA00022517"/>
    </source>
</evidence>
<evidence type="ECO:0000256" key="4">
    <source>
        <dbReference type="ARBA" id="ARBA00022801"/>
    </source>
</evidence>
<feature type="domain" description="YqgF/RNase H-like" evidence="6">
    <location>
        <begin position="4"/>
        <end position="103"/>
    </location>
</feature>
<comment type="similarity">
    <text evidence="5">Belongs to the YqgF HJR family.</text>
</comment>
<dbReference type="PANTHER" id="PTHR33317">
    <property type="entry name" value="POLYNUCLEOTIDYL TRANSFERASE, RIBONUCLEASE H-LIKE SUPERFAMILY PROTEIN"/>
    <property type="match status" value="1"/>
</dbReference>
<keyword evidence="1 5" id="KW-0963">Cytoplasm</keyword>
<accession>A0A1M6MLX4</accession>
<proteinExistence type="inferred from homology"/>
<keyword evidence="3 5" id="KW-0540">Nuclease</keyword>
<comment type="function">
    <text evidence="5">Could be a nuclease involved in processing of the 5'-end of pre-16S rRNA.</text>
</comment>
<dbReference type="GO" id="GO:0005829">
    <property type="term" value="C:cytosol"/>
    <property type="evidence" value="ECO:0007669"/>
    <property type="project" value="TreeGrafter"/>
</dbReference>
<dbReference type="CDD" id="cd16964">
    <property type="entry name" value="YqgF"/>
    <property type="match status" value="1"/>
</dbReference>
<name>A0A1M6MLX4_9ACTN</name>
<dbReference type="AlphaFoldDB" id="A0A1M6MLX4"/>
<dbReference type="GO" id="GO:0000967">
    <property type="term" value="P:rRNA 5'-end processing"/>
    <property type="evidence" value="ECO:0007669"/>
    <property type="project" value="UniProtKB-UniRule"/>
</dbReference>
<evidence type="ECO:0000256" key="3">
    <source>
        <dbReference type="ARBA" id="ARBA00022722"/>
    </source>
</evidence>
<dbReference type="SMART" id="SM00732">
    <property type="entry name" value="YqgFc"/>
    <property type="match status" value="1"/>
</dbReference>